<keyword evidence="7" id="KW-1185">Reference proteome</keyword>
<accession>B9L0I9</accession>
<dbReference type="InterPro" id="IPR002173">
    <property type="entry name" value="Carboh/pur_kinase_PfkB_CS"/>
</dbReference>
<keyword evidence="3 4" id="KW-0418">Kinase</keyword>
<dbReference type="PANTHER" id="PTHR10584:SF166">
    <property type="entry name" value="RIBOKINASE"/>
    <property type="match status" value="1"/>
</dbReference>
<evidence type="ECO:0000313" key="6">
    <source>
        <dbReference type="EMBL" id="ACM06273.1"/>
    </source>
</evidence>
<organism evidence="6 7">
    <name type="scientific">Thermomicrobium roseum (strain ATCC 27502 / DSM 5159 / P-2)</name>
    <dbReference type="NCBI Taxonomy" id="309801"/>
    <lineage>
        <taxon>Bacteria</taxon>
        <taxon>Pseudomonadati</taxon>
        <taxon>Thermomicrobiota</taxon>
        <taxon>Thermomicrobia</taxon>
        <taxon>Thermomicrobiales</taxon>
        <taxon>Thermomicrobiaceae</taxon>
        <taxon>Thermomicrobium</taxon>
    </lineage>
</organism>
<dbReference type="SUPFAM" id="SSF53613">
    <property type="entry name" value="Ribokinase-like"/>
    <property type="match status" value="1"/>
</dbReference>
<evidence type="ECO:0000256" key="1">
    <source>
        <dbReference type="ARBA" id="ARBA00010688"/>
    </source>
</evidence>
<keyword evidence="2 4" id="KW-0808">Transferase</keyword>
<dbReference type="GO" id="GO:0006796">
    <property type="term" value="P:phosphate-containing compound metabolic process"/>
    <property type="evidence" value="ECO:0007669"/>
    <property type="project" value="UniProtKB-ARBA"/>
</dbReference>
<dbReference type="Pfam" id="PF00294">
    <property type="entry name" value="PfkB"/>
    <property type="match status" value="1"/>
</dbReference>
<gene>
    <name evidence="6" type="ordered locus">trd_1059</name>
</gene>
<comment type="similarity">
    <text evidence="1 4">Belongs to the carbohydrate kinase PfkB family.</text>
</comment>
<dbReference type="InterPro" id="IPR029056">
    <property type="entry name" value="Ribokinase-like"/>
</dbReference>
<dbReference type="PROSITE" id="PS00583">
    <property type="entry name" value="PFKB_KINASES_1"/>
    <property type="match status" value="1"/>
</dbReference>
<name>B9L0I9_THERP</name>
<dbReference type="EMBL" id="CP001275">
    <property type="protein sequence ID" value="ACM06273.1"/>
    <property type="molecule type" value="Genomic_DNA"/>
</dbReference>
<dbReference type="KEGG" id="tro:trd_1059"/>
<dbReference type="AlphaFoldDB" id="B9L0I9"/>
<dbReference type="Gene3D" id="3.40.1190.20">
    <property type="match status" value="1"/>
</dbReference>
<reference evidence="6 7" key="1">
    <citation type="journal article" date="2009" name="PLoS ONE">
        <title>Complete genome sequence of the aerobic CO-oxidizing thermophile Thermomicrobium roseum.</title>
        <authorList>
            <person name="Wu D."/>
            <person name="Raymond J."/>
            <person name="Wu M."/>
            <person name="Chatterji S."/>
            <person name="Ren Q."/>
            <person name="Graham J.E."/>
            <person name="Bryant D.A."/>
            <person name="Robb F."/>
            <person name="Colman A."/>
            <person name="Tallon L.J."/>
            <person name="Badger J.H."/>
            <person name="Madupu R."/>
            <person name="Ward N.L."/>
            <person name="Eisen J.A."/>
        </authorList>
    </citation>
    <scope>NUCLEOTIDE SEQUENCE [LARGE SCALE GENOMIC DNA]</scope>
    <source>
        <strain evidence="7">ATCC 27502 / DSM 5159 / P-2</strain>
    </source>
</reference>
<dbReference type="STRING" id="309801.trd_1059"/>
<proteinExistence type="inferred from homology"/>
<dbReference type="Proteomes" id="UP000000447">
    <property type="component" value="Chromosome"/>
</dbReference>
<dbReference type="eggNOG" id="COG0524">
    <property type="taxonomic scope" value="Bacteria"/>
</dbReference>
<dbReference type="RefSeq" id="WP_015922013.1">
    <property type="nucleotide sequence ID" value="NC_011959.1"/>
</dbReference>
<dbReference type="InterPro" id="IPR011611">
    <property type="entry name" value="PfkB_dom"/>
</dbReference>
<evidence type="ECO:0000313" key="7">
    <source>
        <dbReference type="Proteomes" id="UP000000447"/>
    </source>
</evidence>
<evidence type="ECO:0000259" key="5">
    <source>
        <dbReference type="Pfam" id="PF00294"/>
    </source>
</evidence>
<dbReference type="GO" id="GO:0016301">
    <property type="term" value="F:kinase activity"/>
    <property type="evidence" value="ECO:0007669"/>
    <property type="project" value="UniProtKB-KW"/>
</dbReference>
<evidence type="ECO:0000256" key="2">
    <source>
        <dbReference type="ARBA" id="ARBA00022679"/>
    </source>
</evidence>
<protein>
    <submittedName>
        <fullName evidence="6">Kinase, pfkB family</fullName>
    </submittedName>
</protein>
<dbReference type="PANTHER" id="PTHR10584">
    <property type="entry name" value="SUGAR KINASE"/>
    <property type="match status" value="1"/>
</dbReference>
<evidence type="ECO:0000256" key="4">
    <source>
        <dbReference type="RuleBase" id="RU003704"/>
    </source>
</evidence>
<dbReference type="InterPro" id="IPR002139">
    <property type="entry name" value="Ribo/fructo_kinase"/>
</dbReference>
<evidence type="ECO:0000256" key="3">
    <source>
        <dbReference type="ARBA" id="ARBA00022777"/>
    </source>
</evidence>
<dbReference type="PRINTS" id="PR00990">
    <property type="entry name" value="RIBOKINASE"/>
</dbReference>
<sequence>MQPAPEWKSSEESVAVIGSSSWDQFLILDRFPRPGVGAVVTACAEAGGGTAANVAVALARLGVRPLLVTTVGDDAWGQRLVSELSREQLELHLVPPRAQSSTDYCTILVSPEPERTILWSPGARLRLGDPLPLERVFQCRVVVIDVEDDDLRQFLLDLPAHVAPRTRIVGPLTHLATLPCERARRLAIQHDVLIGNEDEACAVTGCTSVDAALEALRRWMPLGATRLVAISRGRDGCILATMRETVRVPAFEVRAIDPTGAGDAFAAGIVYGLLRRLPLSELGRLANAMGALATRALGARAALPTRDELEAFLSGVSHVHR</sequence>
<dbReference type="HOGENOM" id="CLU_027634_2_3_0"/>
<feature type="domain" description="Carbohydrate kinase PfkB" evidence="5">
    <location>
        <begin position="12"/>
        <end position="306"/>
    </location>
</feature>
<dbReference type="PROSITE" id="PS00584">
    <property type="entry name" value="PFKB_KINASES_2"/>
    <property type="match status" value="1"/>
</dbReference>